<reference evidence="19 20" key="1">
    <citation type="journal article" date="2017" name="Genome Announc.">
        <title>Genome sequence of the saprophytic ascomycete Epicoccum nigrum ICMP 19927 strain isolated from New Zealand.</title>
        <authorList>
            <person name="Fokin M."/>
            <person name="Fleetwood D."/>
            <person name="Weir B.S."/>
            <person name="Villas-Boas S.G."/>
        </authorList>
    </citation>
    <scope>NUCLEOTIDE SEQUENCE [LARGE SCALE GENOMIC DNA]</scope>
    <source>
        <strain evidence="19 20">ICMP 19927</strain>
    </source>
</reference>
<evidence type="ECO:0000256" key="12">
    <source>
        <dbReference type="ARBA" id="ARBA00023288"/>
    </source>
</evidence>
<feature type="transmembrane region" description="Helical" evidence="16">
    <location>
        <begin position="218"/>
        <end position="238"/>
    </location>
</feature>
<evidence type="ECO:0000256" key="16">
    <source>
        <dbReference type="SAM" id="Phobius"/>
    </source>
</evidence>
<feature type="transmembrane region" description="Helical" evidence="16">
    <location>
        <begin position="268"/>
        <end position="287"/>
    </location>
</feature>
<dbReference type="GO" id="GO:0046872">
    <property type="term" value="F:metal ion binding"/>
    <property type="evidence" value="ECO:0007669"/>
    <property type="project" value="UniProtKB-UniRule"/>
</dbReference>
<feature type="region of interest" description="Disordered" evidence="15">
    <location>
        <begin position="452"/>
        <end position="475"/>
    </location>
</feature>
<dbReference type="GO" id="GO:0098552">
    <property type="term" value="C:side of membrane"/>
    <property type="evidence" value="ECO:0007669"/>
    <property type="project" value="UniProtKB-KW"/>
</dbReference>
<feature type="disulfide bond" evidence="14">
    <location>
        <begin position="62"/>
        <end position="95"/>
    </location>
</feature>
<dbReference type="PANTHER" id="PTHR33048">
    <property type="entry name" value="PTH11-LIKE INTEGRAL MEMBRANE PROTEIN (AFU_ORTHOLOGUE AFUA_5G11245)"/>
    <property type="match status" value="1"/>
</dbReference>
<dbReference type="AlphaFoldDB" id="A0A1Y2MEW3"/>
<feature type="disulfide bond" evidence="14">
    <location>
        <begin position="43"/>
        <end position="74"/>
    </location>
</feature>
<gene>
    <name evidence="19" type="ORF">B5807_01630</name>
</gene>
<evidence type="ECO:0000256" key="3">
    <source>
        <dbReference type="ARBA" id="ARBA00004613"/>
    </source>
</evidence>
<dbReference type="Proteomes" id="UP000193240">
    <property type="component" value="Unassembled WGS sequence"/>
</dbReference>
<evidence type="ECO:0000256" key="4">
    <source>
        <dbReference type="ARBA" id="ARBA00010031"/>
    </source>
</evidence>
<keyword evidence="14" id="KW-0479">Metal-binding</keyword>
<keyword evidence="12" id="KW-0449">Lipoprotein</keyword>
<evidence type="ECO:0000313" key="20">
    <source>
        <dbReference type="Proteomes" id="UP000193240"/>
    </source>
</evidence>
<keyword evidence="5" id="KW-0964">Secreted</keyword>
<feature type="binding site" description="axial binding residue" evidence="14">
    <location>
        <position position="57"/>
    </location>
    <ligand>
        <name>heme</name>
        <dbReference type="ChEBI" id="CHEBI:30413"/>
    </ligand>
    <ligandPart>
        <name>Fe</name>
        <dbReference type="ChEBI" id="CHEBI:18248"/>
    </ligandPart>
</feature>
<keyword evidence="20" id="KW-1185">Reference proteome</keyword>
<dbReference type="InParanoid" id="A0A1Y2MEW3"/>
<feature type="transmembrane region" description="Helical" evidence="16">
    <location>
        <begin position="299"/>
        <end position="317"/>
    </location>
</feature>
<keyword evidence="6" id="KW-0336">GPI-anchor</keyword>
<evidence type="ECO:0000256" key="2">
    <source>
        <dbReference type="ARBA" id="ARBA00004589"/>
    </source>
</evidence>
<feature type="region of interest" description="Disordered" evidence="15">
    <location>
        <begin position="370"/>
        <end position="396"/>
    </location>
</feature>
<organism evidence="19 20">
    <name type="scientific">Epicoccum nigrum</name>
    <name type="common">Soil fungus</name>
    <name type="synonym">Epicoccum purpurascens</name>
    <dbReference type="NCBI Taxonomy" id="105696"/>
    <lineage>
        <taxon>Eukaryota</taxon>
        <taxon>Fungi</taxon>
        <taxon>Dikarya</taxon>
        <taxon>Ascomycota</taxon>
        <taxon>Pezizomycotina</taxon>
        <taxon>Dothideomycetes</taxon>
        <taxon>Pleosporomycetidae</taxon>
        <taxon>Pleosporales</taxon>
        <taxon>Pleosporineae</taxon>
        <taxon>Didymellaceae</taxon>
        <taxon>Epicoccum</taxon>
    </lineage>
</organism>
<evidence type="ECO:0000256" key="9">
    <source>
        <dbReference type="ARBA" id="ARBA00022989"/>
    </source>
</evidence>
<dbReference type="STRING" id="105696.A0A1Y2MEW3"/>
<keyword evidence="6" id="KW-0325">Glycoprotein</keyword>
<evidence type="ECO:0000313" key="19">
    <source>
        <dbReference type="EMBL" id="OSS54664.1"/>
    </source>
</evidence>
<evidence type="ECO:0000256" key="11">
    <source>
        <dbReference type="ARBA" id="ARBA00023157"/>
    </source>
</evidence>
<comment type="similarity">
    <text evidence="13">Belongs to the SAT4 family.</text>
</comment>
<feature type="compositionally biased region" description="Polar residues" evidence="15">
    <location>
        <begin position="452"/>
        <end position="462"/>
    </location>
</feature>
<keyword evidence="14" id="KW-0408">Iron</keyword>
<evidence type="ECO:0000256" key="1">
    <source>
        <dbReference type="ARBA" id="ARBA00004141"/>
    </source>
</evidence>
<evidence type="ECO:0000256" key="17">
    <source>
        <dbReference type="SAM" id="SignalP"/>
    </source>
</evidence>
<evidence type="ECO:0000256" key="6">
    <source>
        <dbReference type="ARBA" id="ARBA00022622"/>
    </source>
</evidence>
<dbReference type="InterPro" id="IPR049326">
    <property type="entry name" value="Rhodopsin_dom_fungi"/>
</dbReference>
<feature type="chain" id="PRO_5012033789" description="CFEM domain-containing protein" evidence="17">
    <location>
        <begin position="23"/>
        <end position="492"/>
    </location>
</feature>
<dbReference type="GO" id="GO:0005576">
    <property type="term" value="C:extracellular region"/>
    <property type="evidence" value="ECO:0007669"/>
    <property type="project" value="UniProtKB-SubCell"/>
</dbReference>
<keyword evidence="10 16" id="KW-0472">Membrane</keyword>
<dbReference type="OMA" id="WWDDWLH"/>
<keyword evidence="8 17" id="KW-0732">Signal</keyword>
<sequence length="492" mass="53799">MFLYQVFAVVLWASAFCCSADAASSSDSVTEALAQIPPCGIQCIAEKAPLIGCGLLDLQCQCTSKNSTAILQPCLLETCTFNETFEILRIQATICHKPHDSYTTGVKAIAYVSGIVPILAVSMRFASRWLGGNSFWWDDWLHLASATLTIPLTAVIFENAEAGLGKHLWDLTYDRVVAVSRWTYIATVFWAFSLLILKYSILCMYLRIFPNVWLKRAIYAFMVFTACFTLPLIGLAVFQCNPIKAVWDLEAAKTAKCVDWITVLRLTVVYEVIAEVVIFSLPVPIVLKLQMKTAKKIQLCIFFGLGVVVIGVSIARVPFLKGVIDRSDQTYTVTGTAILGFAASAVGHITAAVPTVRALIRFVMNGFKHNTQASSSSDQENSYESRTKRSYKSLEHSKNITNYSGDTIGASTGRSKASCDASDPYMLSAIHGQEGADTFVELRPVETFVTKHTQPGGLQSHPSGHGTVSEISGPVLADSASDEAILTRDYFK</sequence>
<accession>A0A1Y2MEW3</accession>
<dbReference type="InterPro" id="IPR008427">
    <property type="entry name" value="Extracellular_membr_CFEM_dom"/>
</dbReference>
<feature type="disulfide bond" evidence="14">
    <location>
        <begin position="53"/>
        <end position="60"/>
    </location>
</feature>
<evidence type="ECO:0000256" key="10">
    <source>
        <dbReference type="ARBA" id="ARBA00023136"/>
    </source>
</evidence>
<evidence type="ECO:0000256" key="15">
    <source>
        <dbReference type="SAM" id="MobiDB-lite"/>
    </source>
</evidence>
<evidence type="ECO:0000256" key="13">
    <source>
        <dbReference type="ARBA" id="ARBA00038359"/>
    </source>
</evidence>
<keyword evidence="7 16" id="KW-0812">Transmembrane</keyword>
<dbReference type="PROSITE" id="PS52012">
    <property type="entry name" value="CFEM"/>
    <property type="match status" value="1"/>
</dbReference>
<feature type="domain" description="CFEM" evidence="18">
    <location>
        <begin position="11"/>
        <end position="122"/>
    </location>
</feature>
<name>A0A1Y2MEW3_EPING</name>
<feature type="compositionally biased region" description="Basic and acidic residues" evidence="15">
    <location>
        <begin position="383"/>
        <end position="396"/>
    </location>
</feature>
<keyword evidence="9 16" id="KW-1133">Transmembrane helix</keyword>
<proteinExistence type="inferred from homology"/>
<feature type="transmembrane region" description="Helical" evidence="16">
    <location>
        <begin position="337"/>
        <end position="360"/>
    </location>
</feature>
<keyword evidence="11 14" id="KW-1015">Disulfide bond</keyword>
<dbReference type="Pfam" id="PF20684">
    <property type="entry name" value="Fung_rhodopsin"/>
    <property type="match status" value="1"/>
</dbReference>
<comment type="similarity">
    <text evidence="4">Belongs to the RBT5 family.</text>
</comment>
<evidence type="ECO:0000256" key="5">
    <source>
        <dbReference type="ARBA" id="ARBA00022525"/>
    </source>
</evidence>
<dbReference type="InterPro" id="IPR052337">
    <property type="entry name" value="SAT4-like"/>
</dbReference>
<dbReference type="EMBL" id="KZ107838">
    <property type="protein sequence ID" value="OSS54664.1"/>
    <property type="molecule type" value="Genomic_DNA"/>
</dbReference>
<feature type="transmembrane region" description="Helical" evidence="16">
    <location>
        <begin position="182"/>
        <end position="206"/>
    </location>
</feature>
<evidence type="ECO:0000259" key="18">
    <source>
        <dbReference type="PROSITE" id="PS52012"/>
    </source>
</evidence>
<evidence type="ECO:0000256" key="14">
    <source>
        <dbReference type="PROSITE-ProRule" id="PRU01356"/>
    </source>
</evidence>
<protein>
    <recommendedName>
        <fullName evidence="18">CFEM domain-containing protein</fullName>
    </recommendedName>
</protein>
<dbReference type="Pfam" id="PF05730">
    <property type="entry name" value="CFEM"/>
    <property type="match status" value="1"/>
</dbReference>
<keyword evidence="14" id="KW-0349">Heme</keyword>
<comment type="subcellular location">
    <subcellularLocation>
        <location evidence="2">Membrane</location>
        <topology evidence="2">Lipid-anchor</topology>
        <topology evidence="2">GPI-anchor</topology>
    </subcellularLocation>
    <subcellularLocation>
        <location evidence="1">Membrane</location>
        <topology evidence="1">Multi-pass membrane protein</topology>
    </subcellularLocation>
    <subcellularLocation>
        <location evidence="3">Secreted</location>
    </subcellularLocation>
</comment>
<feature type="signal peptide" evidence="17">
    <location>
        <begin position="1"/>
        <end position="22"/>
    </location>
</feature>
<evidence type="ECO:0000256" key="7">
    <source>
        <dbReference type="ARBA" id="ARBA00022692"/>
    </source>
</evidence>
<dbReference type="PANTHER" id="PTHR33048:SF19">
    <property type="entry name" value="MEMBRANE PROTEIN PTH11-LIKE, PUTATIVE (AFU_ORTHOLOGUE AFUA_1G14080)-RELATED"/>
    <property type="match status" value="1"/>
</dbReference>
<evidence type="ECO:0000256" key="8">
    <source>
        <dbReference type="ARBA" id="ARBA00022729"/>
    </source>
</evidence>
<feature type="disulfide bond" evidence="14">
    <location>
        <begin position="39"/>
        <end position="79"/>
    </location>
</feature>